<evidence type="ECO:0000259" key="1">
    <source>
        <dbReference type="Pfam" id="PF13635"/>
    </source>
</evidence>
<name>A0A1Y4MSH5_9FIRM</name>
<feature type="domain" description="DUF4143" evidence="1">
    <location>
        <begin position="2"/>
        <end position="104"/>
    </location>
</feature>
<proteinExistence type="predicted"/>
<dbReference type="InterPro" id="IPR025420">
    <property type="entry name" value="DUF4143"/>
</dbReference>
<dbReference type="AlphaFoldDB" id="A0A1Y4MSH5"/>
<gene>
    <name evidence="2" type="ORF">B5F11_00590</name>
</gene>
<dbReference type="Proteomes" id="UP000196386">
    <property type="component" value="Unassembled WGS sequence"/>
</dbReference>
<organism evidence="2 3">
    <name type="scientific">Anaerotruncus colihominis</name>
    <dbReference type="NCBI Taxonomy" id="169435"/>
    <lineage>
        <taxon>Bacteria</taxon>
        <taxon>Bacillati</taxon>
        <taxon>Bacillota</taxon>
        <taxon>Clostridia</taxon>
        <taxon>Eubacteriales</taxon>
        <taxon>Oscillospiraceae</taxon>
        <taxon>Anaerotruncus</taxon>
    </lineage>
</organism>
<sequence>MVNICYCLNFPELPLQGNYDDTKYKIYFADSGLLVAMLDEEAQEDLRTNKNLGVYKGALYENVVGEAMVKAGYKLYYYKRDDSTLEQDFFVRTASALIPVEVKAKNGTAKSMRTLISSEKYADIHCGIKFTGGNIGYSDNIYTFPCFCAFLLKRYLVGANI</sequence>
<evidence type="ECO:0000313" key="3">
    <source>
        <dbReference type="Proteomes" id="UP000196386"/>
    </source>
</evidence>
<evidence type="ECO:0000313" key="2">
    <source>
        <dbReference type="EMBL" id="OUP71654.1"/>
    </source>
</evidence>
<accession>A0A1Y4MSH5</accession>
<protein>
    <recommendedName>
        <fullName evidence="1">DUF4143 domain-containing protein</fullName>
    </recommendedName>
</protein>
<dbReference type="PANTHER" id="PTHR33295:SF7">
    <property type="entry name" value="ATPASE"/>
    <property type="match status" value="1"/>
</dbReference>
<dbReference type="Pfam" id="PF13635">
    <property type="entry name" value="DUF4143"/>
    <property type="match status" value="1"/>
</dbReference>
<dbReference type="EMBL" id="NFKP01000001">
    <property type="protein sequence ID" value="OUP71654.1"/>
    <property type="molecule type" value="Genomic_DNA"/>
</dbReference>
<dbReference type="PANTHER" id="PTHR33295">
    <property type="entry name" value="ATPASE"/>
    <property type="match status" value="1"/>
</dbReference>
<reference evidence="3" key="1">
    <citation type="submission" date="2017-04" db="EMBL/GenBank/DDBJ databases">
        <title>Function of individual gut microbiota members based on whole genome sequencing of pure cultures obtained from chicken caecum.</title>
        <authorList>
            <person name="Medvecky M."/>
            <person name="Cejkova D."/>
            <person name="Polansky O."/>
            <person name="Karasova D."/>
            <person name="Kubasova T."/>
            <person name="Cizek A."/>
            <person name="Rychlik I."/>
        </authorList>
    </citation>
    <scope>NUCLEOTIDE SEQUENCE [LARGE SCALE GENOMIC DNA]</scope>
    <source>
        <strain evidence="3">An175</strain>
    </source>
</reference>
<comment type="caution">
    <text evidence="2">The sequence shown here is derived from an EMBL/GenBank/DDBJ whole genome shotgun (WGS) entry which is preliminary data.</text>
</comment>